<feature type="compositionally biased region" description="Polar residues" evidence="1">
    <location>
        <begin position="1"/>
        <end position="11"/>
    </location>
</feature>
<evidence type="ECO:0000313" key="5">
    <source>
        <dbReference type="Proteomes" id="UP000435112"/>
    </source>
</evidence>
<proteinExistence type="predicted"/>
<organism evidence="3 4">
    <name type="scientific">Phytophthora rubi</name>
    <dbReference type="NCBI Taxonomy" id="129364"/>
    <lineage>
        <taxon>Eukaryota</taxon>
        <taxon>Sar</taxon>
        <taxon>Stramenopiles</taxon>
        <taxon>Oomycota</taxon>
        <taxon>Peronosporomycetes</taxon>
        <taxon>Peronosporales</taxon>
        <taxon>Peronosporaceae</taxon>
        <taxon>Phytophthora</taxon>
    </lineage>
</organism>
<dbReference type="AlphaFoldDB" id="A0A6A3HDZ7"/>
<evidence type="ECO:0000313" key="3">
    <source>
        <dbReference type="EMBL" id="KAE8967751.1"/>
    </source>
</evidence>
<name>A0A6A3HDZ7_9STRA</name>
<accession>A0A6A3HDZ7</accession>
<evidence type="ECO:0000313" key="2">
    <source>
        <dbReference type="EMBL" id="KAE8967281.1"/>
    </source>
</evidence>
<dbReference type="Proteomes" id="UP000429607">
    <property type="component" value="Unassembled WGS sequence"/>
</dbReference>
<dbReference type="EMBL" id="QXFV01004802">
    <property type="protein sequence ID" value="KAE8967751.1"/>
    <property type="molecule type" value="Genomic_DNA"/>
</dbReference>
<evidence type="ECO:0000313" key="4">
    <source>
        <dbReference type="Proteomes" id="UP000429607"/>
    </source>
</evidence>
<protein>
    <submittedName>
        <fullName evidence="3">Uncharacterized protein</fullName>
    </submittedName>
</protein>
<dbReference type="OrthoDB" id="10431449at2759"/>
<comment type="caution">
    <text evidence="3">The sequence shown here is derived from an EMBL/GenBank/DDBJ whole genome shotgun (WGS) entry which is preliminary data.</text>
</comment>
<dbReference type="Proteomes" id="UP000435112">
    <property type="component" value="Unassembled WGS sequence"/>
</dbReference>
<evidence type="ECO:0000256" key="1">
    <source>
        <dbReference type="SAM" id="MobiDB-lite"/>
    </source>
</evidence>
<reference evidence="4 5" key="1">
    <citation type="submission" date="2018-09" db="EMBL/GenBank/DDBJ databases">
        <title>Genomic investigation of the strawberry pathogen Phytophthora fragariae indicates pathogenicity is determined by transcriptional variation in three key races.</title>
        <authorList>
            <person name="Adams T.M."/>
            <person name="Armitage A.D."/>
            <person name="Sobczyk M.K."/>
            <person name="Bates H.J."/>
            <person name="Dunwell J.M."/>
            <person name="Nellist C.F."/>
            <person name="Harrison R.J."/>
        </authorList>
    </citation>
    <scope>NUCLEOTIDE SEQUENCE [LARGE SCALE GENOMIC DNA]</scope>
    <source>
        <strain evidence="3 4">SCRP249</strain>
        <strain evidence="2 5">SCRP324</strain>
    </source>
</reference>
<gene>
    <name evidence="3" type="ORF">PR001_g28004</name>
    <name evidence="2" type="ORF">PR002_g28114</name>
</gene>
<sequence length="52" mass="5328">MLSPQEINSAASFDPDLVHEVGEPGESTKGIIKMKLQLGLCGGLEGVCVDGG</sequence>
<dbReference type="EMBL" id="QXFU01004742">
    <property type="protein sequence ID" value="KAE8967281.1"/>
    <property type="molecule type" value="Genomic_DNA"/>
</dbReference>
<feature type="region of interest" description="Disordered" evidence="1">
    <location>
        <begin position="1"/>
        <end position="22"/>
    </location>
</feature>